<evidence type="ECO:0000256" key="12">
    <source>
        <dbReference type="ARBA" id="ARBA00022801"/>
    </source>
</evidence>
<dbReference type="AlphaFoldDB" id="A0A855GNI3"/>
<dbReference type="InterPro" id="IPR004641">
    <property type="entry name" value="RNase_HIII"/>
</dbReference>
<evidence type="ECO:0000256" key="7">
    <source>
        <dbReference type="ARBA" id="ARBA00021407"/>
    </source>
</evidence>
<comment type="function">
    <text evidence="3 14">Endonuclease that specifically degrades the RNA of RNA-DNA hybrids.</text>
</comment>
<dbReference type="HAMAP" id="MF_00053">
    <property type="entry name" value="RNase_HIII"/>
    <property type="match status" value="1"/>
</dbReference>
<evidence type="ECO:0000313" key="18">
    <source>
        <dbReference type="Proteomes" id="UP000233482"/>
    </source>
</evidence>
<proteinExistence type="inferred from homology"/>
<feature type="binding site" evidence="14 15">
    <location>
        <position position="208"/>
    </location>
    <ligand>
        <name>a divalent metal cation</name>
        <dbReference type="ChEBI" id="CHEBI:60240"/>
    </ligand>
</feature>
<evidence type="ECO:0000256" key="4">
    <source>
        <dbReference type="ARBA" id="ARBA00004496"/>
    </source>
</evidence>
<evidence type="ECO:0000256" key="9">
    <source>
        <dbReference type="ARBA" id="ARBA00022722"/>
    </source>
</evidence>
<dbReference type="NCBIfam" id="TIGR00716">
    <property type="entry name" value="rnhC"/>
    <property type="match status" value="1"/>
</dbReference>
<dbReference type="CDD" id="cd14796">
    <property type="entry name" value="RNAse_HIII_N"/>
    <property type="match status" value="1"/>
</dbReference>
<comment type="caution">
    <text evidence="17">The sequence shown here is derived from an EMBL/GenBank/DDBJ whole genome shotgun (WGS) entry which is preliminary data.</text>
</comment>
<evidence type="ECO:0000256" key="8">
    <source>
        <dbReference type="ARBA" id="ARBA00022490"/>
    </source>
</evidence>
<evidence type="ECO:0000256" key="3">
    <source>
        <dbReference type="ARBA" id="ARBA00004065"/>
    </source>
</evidence>
<evidence type="ECO:0000256" key="11">
    <source>
        <dbReference type="ARBA" id="ARBA00022759"/>
    </source>
</evidence>
<dbReference type="PROSITE" id="PS51975">
    <property type="entry name" value="RNASE_H_2"/>
    <property type="match status" value="1"/>
</dbReference>
<dbReference type="Pfam" id="PF01351">
    <property type="entry name" value="RNase_HII"/>
    <property type="match status" value="1"/>
</dbReference>
<dbReference type="InterPro" id="IPR024567">
    <property type="entry name" value="RNase_HII/HIII_dom"/>
</dbReference>
<keyword evidence="11 14" id="KW-0255">Endonuclease</keyword>
<evidence type="ECO:0000256" key="10">
    <source>
        <dbReference type="ARBA" id="ARBA00022723"/>
    </source>
</evidence>
<comment type="catalytic activity">
    <reaction evidence="1 14 15">
        <text>Endonucleolytic cleavage to 5'-phosphomonoester.</text>
        <dbReference type="EC" id="3.1.26.4"/>
    </reaction>
</comment>
<evidence type="ECO:0000313" key="17">
    <source>
        <dbReference type="EMBL" id="PKE26670.1"/>
    </source>
</evidence>
<evidence type="ECO:0000256" key="5">
    <source>
        <dbReference type="ARBA" id="ARBA00008378"/>
    </source>
</evidence>
<dbReference type="SUPFAM" id="SSF53098">
    <property type="entry name" value="Ribonuclease H-like"/>
    <property type="match status" value="1"/>
</dbReference>
<feature type="domain" description="RNase H type-2" evidence="16">
    <location>
        <begin position="98"/>
        <end position="313"/>
    </location>
</feature>
<keyword evidence="12 14" id="KW-0378">Hydrolase</keyword>
<comment type="cofactor">
    <cofactor evidence="14 15">
        <name>Mn(2+)</name>
        <dbReference type="ChEBI" id="CHEBI:29035"/>
    </cofactor>
    <cofactor evidence="14 15">
        <name>Mg(2+)</name>
        <dbReference type="ChEBI" id="CHEBI:18420"/>
    </cofactor>
    <text evidence="14 15">Manganese or magnesium. Binds 1 divalent metal ion per monomer in the absence of substrate. May bind a second metal ion after substrate binding.</text>
</comment>
<dbReference type="GO" id="GO:0004523">
    <property type="term" value="F:RNA-DNA hybrid ribonuclease activity"/>
    <property type="evidence" value="ECO:0007669"/>
    <property type="project" value="UniProtKB-UniRule"/>
</dbReference>
<dbReference type="Pfam" id="PF11858">
    <property type="entry name" value="DUF3378"/>
    <property type="match status" value="1"/>
</dbReference>
<dbReference type="InterPro" id="IPR012337">
    <property type="entry name" value="RNaseH-like_sf"/>
</dbReference>
<gene>
    <name evidence="14" type="primary">rnhC</name>
    <name evidence="17" type="ORF">CW686_04205</name>
</gene>
<evidence type="ECO:0000256" key="2">
    <source>
        <dbReference type="ARBA" id="ARBA00001946"/>
    </source>
</evidence>
<keyword evidence="13 14" id="KW-0460">Magnesium</keyword>
<dbReference type="GO" id="GO:0043137">
    <property type="term" value="P:DNA replication, removal of RNA primer"/>
    <property type="evidence" value="ECO:0007669"/>
    <property type="project" value="TreeGrafter"/>
</dbReference>
<dbReference type="InterPro" id="IPR024568">
    <property type="entry name" value="RNase_HIII_N"/>
</dbReference>
<dbReference type="Gene3D" id="3.30.420.10">
    <property type="entry name" value="Ribonuclease H-like superfamily/Ribonuclease H"/>
    <property type="match status" value="1"/>
</dbReference>
<keyword evidence="8 14" id="KW-0963">Cytoplasm</keyword>
<dbReference type="InterPro" id="IPR012295">
    <property type="entry name" value="TBP_dom_sf"/>
</dbReference>
<evidence type="ECO:0000259" key="16">
    <source>
        <dbReference type="PROSITE" id="PS51975"/>
    </source>
</evidence>
<dbReference type="RefSeq" id="WP_101041610.1">
    <property type="nucleotide sequence ID" value="NZ_CP073801.1"/>
</dbReference>
<evidence type="ECO:0000256" key="13">
    <source>
        <dbReference type="ARBA" id="ARBA00022842"/>
    </source>
</evidence>
<dbReference type="GO" id="GO:0000287">
    <property type="term" value="F:magnesium ion binding"/>
    <property type="evidence" value="ECO:0007669"/>
    <property type="project" value="UniProtKB-UniRule"/>
</dbReference>
<keyword evidence="10 14" id="KW-0479">Metal-binding</keyword>
<dbReference type="InterPro" id="IPR001352">
    <property type="entry name" value="RNase_HII/HIII"/>
</dbReference>
<protein>
    <recommendedName>
        <fullName evidence="7 14">Ribonuclease HIII</fullName>
        <shortName evidence="14">RNase HIII</shortName>
        <ecNumber evidence="6 14">3.1.26.4</ecNumber>
    </recommendedName>
</protein>
<organism evidence="17 18">
    <name type="scientific">Macrococcoides caseolyticum</name>
    <dbReference type="NCBI Taxonomy" id="69966"/>
    <lineage>
        <taxon>Bacteria</taxon>
        <taxon>Bacillati</taxon>
        <taxon>Bacillota</taxon>
        <taxon>Bacilli</taxon>
        <taxon>Bacillales</taxon>
        <taxon>Staphylococcaceae</taxon>
        <taxon>Macrococcoides</taxon>
    </lineage>
</organism>
<keyword evidence="9 14" id="KW-0540">Nuclease</keyword>
<comment type="similarity">
    <text evidence="5 14">Belongs to the RNase HII family. RnhC subfamily.</text>
</comment>
<dbReference type="GO" id="GO:0005737">
    <property type="term" value="C:cytoplasm"/>
    <property type="evidence" value="ECO:0007669"/>
    <property type="project" value="UniProtKB-SubCell"/>
</dbReference>
<dbReference type="EMBL" id="PIXC01000006">
    <property type="protein sequence ID" value="PKE26670.1"/>
    <property type="molecule type" value="Genomic_DNA"/>
</dbReference>
<dbReference type="GO" id="GO:0006298">
    <property type="term" value="P:mismatch repair"/>
    <property type="evidence" value="ECO:0007669"/>
    <property type="project" value="TreeGrafter"/>
</dbReference>
<name>A0A855GNI3_9STAP</name>
<evidence type="ECO:0000256" key="6">
    <source>
        <dbReference type="ARBA" id="ARBA00012180"/>
    </source>
</evidence>
<evidence type="ECO:0000256" key="14">
    <source>
        <dbReference type="HAMAP-Rule" id="MF_00053"/>
    </source>
</evidence>
<accession>A0A855GNI3</accession>
<dbReference type="PANTHER" id="PTHR10954:SF23">
    <property type="entry name" value="RIBONUCLEASE"/>
    <property type="match status" value="1"/>
</dbReference>
<evidence type="ECO:0000256" key="1">
    <source>
        <dbReference type="ARBA" id="ARBA00000077"/>
    </source>
</evidence>
<reference evidence="17 18" key="1">
    <citation type="submission" date="2017-12" db="EMBL/GenBank/DDBJ databases">
        <title>Genomics of Macrococcus caseolyticus.</title>
        <authorList>
            <person name="MacFadyen A.C."/>
            <person name="Paterson G.K."/>
        </authorList>
    </citation>
    <scope>NUCLEOTIDE SEQUENCE [LARGE SCALE GENOMIC DNA]</scope>
    <source>
        <strain evidence="17 18">5788_EF188</strain>
    </source>
</reference>
<dbReference type="EC" id="3.1.26.4" evidence="6 14"/>
<dbReference type="GO" id="GO:0003723">
    <property type="term" value="F:RNA binding"/>
    <property type="evidence" value="ECO:0007669"/>
    <property type="project" value="UniProtKB-UniRule"/>
</dbReference>
<dbReference type="PANTHER" id="PTHR10954">
    <property type="entry name" value="RIBONUCLEASE H2 SUBUNIT A"/>
    <property type="match status" value="1"/>
</dbReference>
<evidence type="ECO:0000256" key="15">
    <source>
        <dbReference type="PROSITE-ProRule" id="PRU01319"/>
    </source>
</evidence>
<dbReference type="PIRSF" id="PIRSF037748">
    <property type="entry name" value="RnhC"/>
    <property type="match status" value="1"/>
</dbReference>
<dbReference type="GO" id="GO:0032299">
    <property type="term" value="C:ribonuclease H2 complex"/>
    <property type="evidence" value="ECO:0007669"/>
    <property type="project" value="TreeGrafter"/>
</dbReference>
<dbReference type="Gene3D" id="3.30.310.10">
    <property type="entry name" value="TATA-Binding Protein"/>
    <property type="match status" value="1"/>
</dbReference>
<feature type="binding site" evidence="14 15">
    <location>
        <position position="105"/>
    </location>
    <ligand>
        <name>a divalent metal cation</name>
        <dbReference type="ChEBI" id="CHEBI:60240"/>
    </ligand>
</feature>
<feature type="binding site" evidence="14 15">
    <location>
        <position position="104"/>
    </location>
    <ligand>
        <name>a divalent metal cation</name>
        <dbReference type="ChEBI" id="CHEBI:60240"/>
    </ligand>
</feature>
<dbReference type="FunFam" id="3.30.420.10:FF:000047">
    <property type="entry name" value="Ribonuclease HIII"/>
    <property type="match status" value="1"/>
</dbReference>
<dbReference type="InterPro" id="IPR036397">
    <property type="entry name" value="RNaseH_sf"/>
</dbReference>
<comment type="cofactor">
    <cofactor evidence="2">
        <name>Mg(2+)</name>
        <dbReference type="ChEBI" id="CHEBI:18420"/>
    </cofactor>
</comment>
<sequence>MTNKVYLLTDEQSKKIEHVLPTSDTTNLPQGTKYRTKISGHTVTLYNSNKLMIQGADSEVIGEQILSKAGIQLTQQLPDSNSTSKHNVSIESIQYDNYNCIGSDEAGSGDYFGPMTVVASYVSKKNAEILKVLGVMDSKNLKDRQIIELAEQIIPIIPHSLLVLDNTKYNERKQMGWSQVKMKAVLHNEAIKNVLNKIEEPVDYIVIDQFAVQGVYENYALGAIPERNKTKFETKGESKAIAIAASSIIARYAFVKHFEQIIKETGISITKGAGAKVDVEAAKIIKLRGIDYLDTITKKDFKNREKALKLIKK</sequence>
<dbReference type="CDD" id="cd06590">
    <property type="entry name" value="RNase_HII_bacteria_HIII_like"/>
    <property type="match status" value="1"/>
</dbReference>
<comment type="subcellular location">
    <subcellularLocation>
        <location evidence="4 14">Cytoplasm</location>
    </subcellularLocation>
</comment>
<dbReference type="Proteomes" id="UP000233482">
    <property type="component" value="Unassembled WGS sequence"/>
</dbReference>